<evidence type="ECO:0000313" key="3">
    <source>
        <dbReference type="Proteomes" id="UP000249165"/>
    </source>
</evidence>
<accession>A0A327YT26</accession>
<dbReference type="Pfam" id="PF14216">
    <property type="entry name" value="DUF4326"/>
    <property type="match status" value="1"/>
</dbReference>
<keyword evidence="3" id="KW-1185">Reference proteome</keyword>
<reference evidence="2 3" key="1">
    <citation type="submission" date="2018-06" db="EMBL/GenBank/DDBJ databases">
        <title>Genomic Encyclopedia of Archaeal and Bacterial Type Strains, Phase II (KMG-II): from individual species to whole genera.</title>
        <authorList>
            <person name="Goeker M."/>
        </authorList>
    </citation>
    <scope>NUCLEOTIDE SEQUENCE [LARGE SCALE GENOMIC DNA]</scope>
    <source>
        <strain evidence="2 3">DSM 22011</strain>
    </source>
</reference>
<dbReference type="AlphaFoldDB" id="A0A327YT26"/>
<evidence type="ECO:0000259" key="1">
    <source>
        <dbReference type="Pfam" id="PF14216"/>
    </source>
</evidence>
<dbReference type="EMBL" id="QLMG01000001">
    <property type="protein sequence ID" value="RAK24073.1"/>
    <property type="molecule type" value="Genomic_DNA"/>
</dbReference>
<organism evidence="2 3">
    <name type="scientific">Salipiger aestuarii</name>
    <dbReference type="NCBI Taxonomy" id="568098"/>
    <lineage>
        <taxon>Bacteria</taxon>
        <taxon>Pseudomonadati</taxon>
        <taxon>Pseudomonadota</taxon>
        <taxon>Alphaproteobacteria</taxon>
        <taxon>Rhodobacterales</taxon>
        <taxon>Roseobacteraceae</taxon>
        <taxon>Salipiger</taxon>
    </lineage>
</organism>
<name>A0A327YT26_9RHOB</name>
<evidence type="ECO:0000313" key="2">
    <source>
        <dbReference type="EMBL" id="RAK24073.1"/>
    </source>
</evidence>
<dbReference type="Proteomes" id="UP000249165">
    <property type="component" value="Unassembled WGS sequence"/>
</dbReference>
<proteinExistence type="predicted"/>
<comment type="caution">
    <text evidence="2">The sequence shown here is derived from an EMBL/GenBank/DDBJ whole genome shotgun (WGS) entry which is preliminary data.</text>
</comment>
<gene>
    <name evidence="2" type="ORF">ATI53_1001180</name>
</gene>
<sequence>MSVCRPGDFGNPWIVGTPGRVTLTLDGAKTEYHLPRDLTAEDAAKMFSIWIEGYSIPFDMKPDCLNRQGRRAMWDHLAARRAQIFDRLPDLRGKDLACWCPLDAPCHADVLLRMANTPSGK</sequence>
<feature type="domain" description="DUF4326" evidence="1">
    <location>
        <begin position="2"/>
        <end position="112"/>
    </location>
</feature>
<protein>
    <submittedName>
        <fullName evidence="2">Uncharacterized protein DUF4326</fullName>
    </submittedName>
</protein>
<dbReference type="InterPro" id="IPR025475">
    <property type="entry name" value="DUF4326"/>
</dbReference>